<comment type="similarity">
    <text evidence="6">Belongs to the ABC-4 integral membrane protein family.</text>
</comment>
<dbReference type="OrthoDB" id="1109882at2"/>
<protein>
    <submittedName>
        <fullName evidence="10">ABC transporter permease</fullName>
    </submittedName>
</protein>
<feature type="transmembrane region" description="Helical" evidence="7">
    <location>
        <begin position="21"/>
        <end position="44"/>
    </location>
</feature>
<dbReference type="RefSeq" id="WP_127074719.1">
    <property type="nucleotide sequence ID" value="NZ_CP032819.1"/>
</dbReference>
<evidence type="ECO:0000259" key="9">
    <source>
        <dbReference type="Pfam" id="PF12704"/>
    </source>
</evidence>
<dbReference type="AlphaFoldDB" id="A0A3Q9ILT0"/>
<keyword evidence="4 7" id="KW-1133">Transmembrane helix</keyword>
<name>A0A3Q9ILT0_9BACT</name>
<dbReference type="KEGG" id="buy:D8S85_01165"/>
<dbReference type="InterPro" id="IPR025857">
    <property type="entry name" value="MacB_PCD"/>
</dbReference>
<comment type="subcellular location">
    <subcellularLocation>
        <location evidence="1">Cell membrane</location>
        <topology evidence="1">Multi-pass membrane protein</topology>
    </subcellularLocation>
</comment>
<keyword evidence="2" id="KW-1003">Cell membrane</keyword>
<dbReference type="Proteomes" id="UP000270673">
    <property type="component" value="Chromosome"/>
</dbReference>
<gene>
    <name evidence="10" type="ORF">D8S85_01165</name>
</gene>
<evidence type="ECO:0000256" key="3">
    <source>
        <dbReference type="ARBA" id="ARBA00022692"/>
    </source>
</evidence>
<feature type="domain" description="MacB-like periplasmic core" evidence="9">
    <location>
        <begin position="25"/>
        <end position="234"/>
    </location>
</feature>
<proteinExistence type="inferred from homology"/>
<dbReference type="InterPro" id="IPR003838">
    <property type="entry name" value="ABC3_permease_C"/>
</dbReference>
<feature type="domain" description="ABC3 transporter permease C-terminal" evidence="8">
    <location>
        <begin position="276"/>
        <end position="398"/>
    </location>
</feature>
<keyword evidence="3 7" id="KW-0812">Transmembrane</keyword>
<evidence type="ECO:0000313" key="11">
    <source>
        <dbReference type="Proteomes" id="UP000270673"/>
    </source>
</evidence>
<evidence type="ECO:0000256" key="4">
    <source>
        <dbReference type="ARBA" id="ARBA00022989"/>
    </source>
</evidence>
<organism evidence="10 11">
    <name type="scientific">Butyricimonas faecalis</name>
    <dbReference type="NCBI Taxonomy" id="2093856"/>
    <lineage>
        <taxon>Bacteria</taxon>
        <taxon>Pseudomonadati</taxon>
        <taxon>Bacteroidota</taxon>
        <taxon>Bacteroidia</taxon>
        <taxon>Bacteroidales</taxon>
        <taxon>Odoribacteraceae</taxon>
        <taxon>Butyricimonas</taxon>
    </lineage>
</organism>
<dbReference type="PANTHER" id="PTHR30572">
    <property type="entry name" value="MEMBRANE COMPONENT OF TRANSPORTER-RELATED"/>
    <property type="match status" value="1"/>
</dbReference>
<dbReference type="InterPro" id="IPR050250">
    <property type="entry name" value="Macrolide_Exporter_MacB"/>
</dbReference>
<evidence type="ECO:0000256" key="7">
    <source>
        <dbReference type="SAM" id="Phobius"/>
    </source>
</evidence>
<dbReference type="Pfam" id="PF12704">
    <property type="entry name" value="MacB_PCD"/>
    <property type="match status" value="1"/>
</dbReference>
<dbReference type="GO" id="GO:0005886">
    <property type="term" value="C:plasma membrane"/>
    <property type="evidence" value="ECO:0007669"/>
    <property type="project" value="UniProtKB-SubCell"/>
</dbReference>
<evidence type="ECO:0000256" key="1">
    <source>
        <dbReference type="ARBA" id="ARBA00004651"/>
    </source>
</evidence>
<dbReference type="GO" id="GO:0022857">
    <property type="term" value="F:transmembrane transporter activity"/>
    <property type="evidence" value="ECO:0007669"/>
    <property type="project" value="TreeGrafter"/>
</dbReference>
<feature type="transmembrane region" description="Helical" evidence="7">
    <location>
        <begin position="316"/>
        <end position="341"/>
    </location>
</feature>
<feature type="transmembrane region" description="Helical" evidence="7">
    <location>
        <begin position="368"/>
        <end position="395"/>
    </location>
</feature>
<evidence type="ECO:0000256" key="6">
    <source>
        <dbReference type="ARBA" id="ARBA00038076"/>
    </source>
</evidence>
<evidence type="ECO:0000256" key="5">
    <source>
        <dbReference type="ARBA" id="ARBA00023136"/>
    </source>
</evidence>
<accession>A0A3Q9ILT0</accession>
<sequence>MNRWKNYIIPAFYHIRHNLSFAIFYVLGTALAFVFIAIVLQLVYSVVGNEPPMVNADRIVCVDEFRDGQGCLLDKIPAEETASFMESIRGCELCAVSHTEVTDVFGEYTFVTNSVDYVNADYWHVFRFEFVEGRAFLREEFENKQPVAVISESMADMLFKGESPVGKNIECQKVVYTITGVVKDVSVFTTGISGKVWLSDKYNTFAPSGSRYHEIYVLFPDGVSVSTAKQEIVRVVKEYYARRGEIAIISAETLYTMKESQVHQIGVQLLLYGVPVALLILLFVPSINIMTLSVANSDKQSEEIAIRRAIGASRRALFFQIMIENLMLVVIGVFLGLLLLFPVVHVIEEVCIKEVIGGMEFLVTRINFGVILGCILPLMLVFTLLTGGFSAYVAVKKNLAEVLKGGIK</sequence>
<keyword evidence="11" id="KW-1185">Reference proteome</keyword>
<reference evidence="10 11" key="1">
    <citation type="submission" date="2018-10" db="EMBL/GenBank/DDBJ databases">
        <title>Butyricimonas faecalis sp. nov., isolated from human faeces and emended description of the genus Butyricimonas.</title>
        <authorList>
            <person name="Le Roy T."/>
            <person name="Van der Smissen P."/>
            <person name="Paquot A."/>
            <person name="Delzenne N."/>
            <person name="Muccioli G."/>
            <person name="Collet J.-F."/>
            <person name="Cani P.D."/>
        </authorList>
    </citation>
    <scope>NUCLEOTIDE SEQUENCE [LARGE SCALE GENOMIC DNA]</scope>
    <source>
        <strain evidence="10 11">H184</strain>
    </source>
</reference>
<evidence type="ECO:0000259" key="8">
    <source>
        <dbReference type="Pfam" id="PF02687"/>
    </source>
</evidence>
<dbReference type="PANTHER" id="PTHR30572:SF4">
    <property type="entry name" value="ABC TRANSPORTER PERMEASE YTRF"/>
    <property type="match status" value="1"/>
</dbReference>
<keyword evidence="5 7" id="KW-0472">Membrane</keyword>
<evidence type="ECO:0000256" key="2">
    <source>
        <dbReference type="ARBA" id="ARBA00022475"/>
    </source>
</evidence>
<dbReference type="Pfam" id="PF02687">
    <property type="entry name" value="FtsX"/>
    <property type="match status" value="1"/>
</dbReference>
<feature type="transmembrane region" description="Helical" evidence="7">
    <location>
        <begin position="269"/>
        <end position="295"/>
    </location>
</feature>
<evidence type="ECO:0000313" key="10">
    <source>
        <dbReference type="EMBL" id="AZS28297.1"/>
    </source>
</evidence>
<dbReference type="EMBL" id="CP032819">
    <property type="protein sequence ID" value="AZS28297.1"/>
    <property type="molecule type" value="Genomic_DNA"/>
</dbReference>